<dbReference type="AlphaFoldDB" id="A0A832J3U7"/>
<sequence>MGGVVALLLLAWLMVIAALARHHRSLLAQLWAEPVLRRPVLIIESDDWGAGPLEQAEALQKLSALLSTFSDSDGRHPKMTLGIILAIADTEAMRNVGLSAYCRLTLEHECFAELRQLMLDGVEKGVFAAQLHGMEHYWPPALMQAANDDKSVRQWLLGEPLPQTENLPPALQSRWLDGSVLPAQQLDRQLISVAVDEELALYKKIFSDAPQVVVPPTFVWNQMVEESWARG</sequence>
<proteinExistence type="predicted"/>
<dbReference type="Proteomes" id="UP000885832">
    <property type="component" value="Unassembled WGS sequence"/>
</dbReference>
<reference evidence="1" key="1">
    <citation type="journal article" date="2020" name="mSystems">
        <title>Genome- and Community-Level Interaction Insights into Carbon Utilization and Element Cycling Functions of Hydrothermarchaeota in Hydrothermal Sediment.</title>
        <authorList>
            <person name="Zhou Z."/>
            <person name="Liu Y."/>
            <person name="Xu W."/>
            <person name="Pan J."/>
            <person name="Luo Z.H."/>
            <person name="Li M."/>
        </authorList>
    </citation>
    <scope>NUCLEOTIDE SEQUENCE [LARGE SCALE GENOMIC DNA]</scope>
    <source>
        <strain evidence="1">HyVt-505</strain>
    </source>
</reference>
<feature type="non-terminal residue" evidence="1">
    <location>
        <position position="231"/>
    </location>
</feature>
<evidence type="ECO:0000313" key="1">
    <source>
        <dbReference type="EMBL" id="HHJ80068.1"/>
    </source>
</evidence>
<organism evidence="1">
    <name type="scientific">Candidatus Tenderia electrophaga</name>
    <dbReference type="NCBI Taxonomy" id="1748243"/>
    <lineage>
        <taxon>Bacteria</taxon>
        <taxon>Pseudomonadati</taxon>
        <taxon>Pseudomonadota</taxon>
        <taxon>Gammaproteobacteria</taxon>
        <taxon>Candidatus Tenderiales</taxon>
        <taxon>Candidatus Tenderiaceae</taxon>
        <taxon>Candidatus Tenderia</taxon>
    </lineage>
</organism>
<name>A0A832J3U7_9GAMM</name>
<accession>A0A832J3U7</accession>
<dbReference type="EMBL" id="DRNF01000026">
    <property type="protein sequence ID" value="HHJ80068.1"/>
    <property type="molecule type" value="Genomic_DNA"/>
</dbReference>
<protein>
    <recommendedName>
        <fullName evidence="2">Glycoside hydrolase family 57 N-terminal domain-containing protein</fullName>
    </recommendedName>
</protein>
<gene>
    <name evidence="1" type="ORF">ENJ65_00380</name>
</gene>
<comment type="caution">
    <text evidence="1">The sequence shown here is derived from an EMBL/GenBank/DDBJ whole genome shotgun (WGS) entry which is preliminary data.</text>
</comment>
<evidence type="ECO:0008006" key="2">
    <source>
        <dbReference type="Google" id="ProtNLM"/>
    </source>
</evidence>